<comment type="caution">
    <text evidence="1">The sequence shown here is derived from an EMBL/GenBank/DDBJ whole genome shotgun (WGS) entry which is preliminary data.</text>
</comment>
<dbReference type="Proteomes" id="UP000092993">
    <property type="component" value="Unassembled WGS sequence"/>
</dbReference>
<gene>
    <name evidence="1" type="ORF">A0H81_11004</name>
</gene>
<protein>
    <submittedName>
        <fullName evidence="1">Uncharacterized protein</fullName>
    </submittedName>
</protein>
<dbReference type="InterPro" id="IPR052980">
    <property type="entry name" value="Crinkler_effector"/>
</dbReference>
<accession>A0A1C7LWM6</accession>
<name>A0A1C7LWM6_GRIFR</name>
<reference evidence="1 2" key="1">
    <citation type="submission" date="2016-03" db="EMBL/GenBank/DDBJ databases">
        <title>Whole genome sequencing of Grifola frondosa 9006-11.</title>
        <authorList>
            <person name="Min B."/>
            <person name="Park H."/>
            <person name="Kim J.-G."/>
            <person name="Cho H."/>
            <person name="Oh Y.-L."/>
            <person name="Kong W.-S."/>
            <person name="Choi I.-G."/>
        </authorList>
    </citation>
    <scope>NUCLEOTIDE SEQUENCE [LARGE SCALE GENOMIC DNA]</scope>
    <source>
        <strain evidence="1 2">9006-11</strain>
    </source>
</reference>
<dbReference type="AlphaFoldDB" id="A0A1C7LWM6"/>
<evidence type="ECO:0000313" key="2">
    <source>
        <dbReference type="Proteomes" id="UP000092993"/>
    </source>
</evidence>
<evidence type="ECO:0000313" key="1">
    <source>
        <dbReference type="EMBL" id="OBZ68928.1"/>
    </source>
</evidence>
<dbReference type="PANTHER" id="PTHR33129">
    <property type="entry name" value="PROTEIN KINASE DOMAIN-CONTAINING PROTEIN-RELATED"/>
    <property type="match status" value="1"/>
</dbReference>
<dbReference type="EMBL" id="LUGG01000019">
    <property type="protein sequence ID" value="OBZ68928.1"/>
    <property type="molecule type" value="Genomic_DNA"/>
</dbReference>
<sequence>MNFPDLTPVLDSHPFSIVYQTLWGKRDTANQQIFETRTLQHREVQSIGEGDVMDVDSSIQTFEFKVMKLGLFALDYLEYILIREEYDAMLREIVTWHSEVQRGGGMIITGQPGIGKSLFLIYVLFKKLLAGEPVLFQQYEPEKIFIFCETGVFTYPAREDPSDLAELAETHGFSRAIALVDSNDQINKPPSCIKLPSPIFVVQTPSPAQEHRKWSKEKKHVTTRVMRPWSWPEILGWAERIPEDRLLEVYTKFGPSARTCYSFTDESLVEEWEADIHAYCLSANLETIQTAFYPRYYQTTEASYKVFLLRPRYADGRLEAYDIVTPYVARILLEYWTSKQDEKTGESLAYFAVNDHSRNLAGVVFEASMHRRLLTGGEFELQQMIFDREDKDEEKESEETGKVNRFNFTIDAKASCRKVTLPVRRDVIFHRDSSFDPNDYHRLAAADHSSFDAFIVDTDTNTPALFQMTLAEGRGIRSIGLDNLQRCLGAGLEASKEKPWNFIFVVPDGQQVIGWTDTYQWAEKLSVYVMYVRPLGGLCQYLQDRIED</sequence>
<keyword evidence="2" id="KW-1185">Reference proteome</keyword>
<proteinExistence type="predicted"/>
<dbReference type="OMA" id="GENTHRH"/>
<dbReference type="OrthoDB" id="19861at2759"/>
<organism evidence="1 2">
    <name type="scientific">Grifola frondosa</name>
    <name type="common">Maitake</name>
    <name type="synonym">Polyporus frondosus</name>
    <dbReference type="NCBI Taxonomy" id="5627"/>
    <lineage>
        <taxon>Eukaryota</taxon>
        <taxon>Fungi</taxon>
        <taxon>Dikarya</taxon>
        <taxon>Basidiomycota</taxon>
        <taxon>Agaricomycotina</taxon>
        <taxon>Agaricomycetes</taxon>
        <taxon>Polyporales</taxon>
        <taxon>Grifolaceae</taxon>
        <taxon>Grifola</taxon>
    </lineage>
</organism>